<dbReference type="Pfam" id="PF05015">
    <property type="entry name" value="HigB-like_toxin"/>
    <property type="match status" value="1"/>
</dbReference>
<dbReference type="EMBL" id="CP012959">
    <property type="protein sequence ID" value="AMQ95083.1"/>
    <property type="molecule type" value="Genomic_DNA"/>
</dbReference>
<dbReference type="SUPFAM" id="SSF143011">
    <property type="entry name" value="RelE-like"/>
    <property type="match status" value="1"/>
</dbReference>
<sequence length="92" mass="10491">MILSFKHKGLEQFFKTGSTAGIQAKHAKKLNLQLATLNNAETPLAMSVPSWNLHKLKGDLQEHWAVTVNGNWRLTFKFENGHAEVVDYQDYH</sequence>
<dbReference type="InterPro" id="IPR007711">
    <property type="entry name" value="HigB-1"/>
</dbReference>
<dbReference type="SMR" id="A0A142G353"/>
<protein>
    <submittedName>
        <fullName evidence="2">Killer protein</fullName>
    </submittedName>
</protein>
<accession>A0A142G353</accession>
<dbReference type="GeneID" id="77211708"/>
<gene>
    <name evidence="1" type="ORF">ACT75_11450</name>
    <name evidence="2" type="ORF">FXB79_07395</name>
</gene>
<dbReference type="Gene3D" id="3.30.2310.20">
    <property type="entry name" value="RelE-like"/>
    <property type="match status" value="1"/>
</dbReference>
<dbReference type="eggNOG" id="COG3549">
    <property type="taxonomic scope" value="Bacteria"/>
</dbReference>
<dbReference type="EMBL" id="VSED01000018">
    <property type="protein sequence ID" value="TYA38722.1"/>
    <property type="molecule type" value="Genomic_DNA"/>
</dbReference>
<dbReference type="OrthoDB" id="9801102at2"/>
<dbReference type="Proteomes" id="UP000323012">
    <property type="component" value="Unassembled WGS sequence"/>
</dbReference>
<dbReference type="PANTHER" id="PTHR40266">
    <property type="entry name" value="TOXIN HIGB-1"/>
    <property type="match status" value="1"/>
</dbReference>
<name>A0A142G353_AGGAC</name>
<reference evidence="1 3" key="1">
    <citation type="submission" date="2015-10" db="EMBL/GenBank/DDBJ databases">
        <title>Tn-seq of a polymicrobial infection.</title>
        <authorList>
            <person name="Stacy A."/>
            <person name="Rumbaugh K.P."/>
            <person name="Whiteley M."/>
        </authorList>
    </citation>
    <scope>NUCLEOTIDE SEQUENCE [LARGE SCALE GENOMIC DNA]</scope>
    <source>
        <strain evidence="1 3">624</strain>
    </source>
</reference>
<dbReference type="PANTHER" id="PTHR40266:SF2">
    <property type="entry name" value="TOXIN HIGB-1"/>
    <property type="match status" value="1"/>
</dbReference>
<reference evidence="2 4" key="2">
    <citation type="submission" date="2019-08" db="EMBL/GenBank/DDBJ databases">
        <title>Whole genome sequencing of Aggregatibacter actinomycetemcomitans cultured from blood stream infections in Denmark reveals a novel phylogenetic lineage expressing serotype a membrane O polysaccharide.</title>
        <authorList>
            <person name="Nedergaard S."/>
            <person name="Kobel C.M."/>
            <person name="Nielsen M.B."/>
            <person name="Moeller R.T."/>
            <person name="Jensen A.B."/>
            <person name="Noerskov-Lauritsen N."/>
        </authorList>
    </citation>
    <scope>NUCLEOTIDE SEQUENCE [LARGE SCALE GENOMIC DNA]</scope>
    <source>
        <strain evidence="2 4">PN_563</strain>
    </source>
</reference>
<dbReference type="InterPro" id="IPR035093">
    <property type="entry name" value="RelE/ParE_toxin_dom_sf"/>
</dbReference>
<evidence type="ECO:0000313" key="2">
    <source>
        <dbReference type="EMBL" id="TYA38722.1"/>
    </source>
</evidence>
<dbReference type="AlphaFoldDB" id="A0A142G353"/>
<evidence type="ECO:0000313" key="1">
    <source>
        <dbReference type="EMBL" id="AMQ95083.1"/>
    </source>
</evidence>
<proteinExistence type="predicted"/>
<dbReference type="RefSeq" id="WP_005543444.1">
    <property type="nucleotide sequence ID" value="NZ_CP012958.1"/>
</dbReference>
<evidence type="ECO:0000313" key="4">
    <source>
        <dbReference type="Proteomes" id="UP000323012"/>
    </source>
</evidence>
<dbReference type="KEGG" id="aact:ACT75_11450"/>
<dbReference type="Proteomes" id="UP000072236">
    <property type="component" value="Chromosome"/>
</dbReference>
<evidence type="ECO:0000313" key="3">
    <source>
        <dbReference type="Proteomes" id="UP000072236"/>
    </source>
</evidence>
<organism evidence="2 4">
    <name type="scientific">Aggregatibacter actinomycetemcomitans</name>
    <name type="common">Actinobacillus actinomycetemcomitans</name>
    <name type="synonym">Haemophilus actinomycetemcomitans</name>
    <dbReference type="NCBI Taxonomy" id="714"/>
    <lineage>
        <taxon>Bacteria</taxon>
        <taxon>Pseudomonadati</taxon>
        <taxon>Pseudomonadota</taxon>
        <taxon>Gammaproteobacteria</taxon>
        <taxon>Pasteurellales</taxon>
        <taxon>Pasteurellaceae</taxon>
        <taxon>Aggregatibacter</taxon>
    </lineage>
</organism>